<dbReference type="HOGENOM" id="CLU_2841088_0_0_0"/>
<sequence length="65" mass="7286">MGTYAYSAGENFWKHNEREYLLDCRLIGASSAASANRLPGFRTLGAADFMLKLLPHLQWGARVLE</sequence>
<dbReference type="Proteomes" id="UP000004358">
    <property type="component" value="Unassembled WGS sequence"/>
</dbReference>
<organism evidence="1 2">
    <name type="scientific">Blastopirellula marina DSM 3645</name>
    <dbReference type="NCBI Taxonomy" id="314230"/>
    <lineage>
        <taxon>Bacteria</taxon>
        <taxon>Pseudomonadati</taxon>
        <taxon>Planctomycetota</taxon>
        <taxon>Planctomycetia</taxon>
        <taxon>Pirellulales</taxon>
        <taxon>Pirellulaceae</taxon>
        <taxon>Blastopirellula</taxon>
    </lineage>
</organism>
<accession>A3ZPB5</accession>
<dbReference type="STRING" id="314230.DSM3645_28467"/>
<comment type="caution">
    <text evidence="1">The sequence shown here is derived from an EMBL/GenBank/DDBJ whole genome shotgun (WGS) entry which is preliminary data.</text>
</comment>
<evidence type="ECO:0000313" key="2">
    <source>
        <dbReference type="Proteomes" id="UP000004358"/>
    </source>
</evidence>
<name>A3ZPB5_9BACT</name>
<gene>
    <name evidence="1" type="ORF">DSM3645_28467</name>
</gene>
<evidence type="ECO:0000313" key="1">
    <source>
        <dbReference type="EMBL" id="EAQ81593.1"/>
    </source>
</evidence>
<proteinExistence type="predicted"/>
<dbReference type="AlphaFoldDB" id="A3ZPB5"/>
<dbReference type="EMBL" id="AANZ01000004">
    <property type="protein sequence ID" value="EAQ81593.1"/>
    <property type="molecule type" value="Genomic_DNA"/>
</dbReference>
<reference evidence="1 2" key="1">
    <citation type="submission" date="2006-02" db="EMBL/GenBank/DDBJ databases">
        <authorList>
            <person name="Amann R."/>
            <person name="Ferriera S."/>
            <person name="Johnson J."/>
            <person name="Kravitz S."/>
            <person name="Halpern A."/>
            <person name="Remington K."/>
            <person name="Beeson K."/>
            <person name="Tran B."/>
            <person name="Rogers Y.-H."/>
            <person name="Friedman R."/>
            <person name="Venter J.C."/>
        </authorList>
    </citation>
    <scope>NUCLEOTIDE SEQUENCE [LARGE SCALE GENOMIC DNA]</scope>
    <source>
        <strain evidence="1 2">DSM 3645</strain>
    </source>
</reference>
<protein>
    <submittedName>
        <fullName evidence="1">Uncharacterized protein</fullName>
    </submittedName>
</protein>